<comment type="caution">
    <text evidence="1">The sequence shown here is derived from an EMBL/GenBank/DDBJ whole genome shotgun (WGS) entry which is preliminary data.</text>
</comment>
<evidence type="ECO:0000313" key="2">
    <source>
        <dbReference type="Proteomes" id="UP001529510"/>
    </source>
</evidence>
<dbReference type="Proteomes" id="UP001529510">
    <property type="component" value="Unassembled WGS sequence"/>
</dbReference>
<name>A0ABD0NIY9_CIRMR</name>
<protein>
    <submittedName>
        <fullName evidence="1">Uncharacterized protein</fullName>
    </submittedName>
</protein>
<keyword evidence="2" id="KW-1185">Reference proteome</keyword>
<reference evidence="1 2" key="1">
    <citation type="submission" date="2024-05" db="EMBL/GenBank/DDBJ databases">
        <title>Genome sequencing and assembly of Indian major carp, Cirrhinus mrigala (Hamilton, 1822).</title>
        <authorList>
            <person name="Mohindra V."/>
            <person name="Chowdhury L.M."/>
            <person name="Lal K."/>
            <person name="Jena J.K."/>
        </authorList>
    </citation>
    <scope>NUCLEOTIDE SEQUENCE [LARGE SCALE GENOMIC DNA]</scope>
    <source>
        <strain evidence="1">CM1030</strain>
        <tissue evidence="1">Blood</tissue>
    </source>
</reference>
<dbReference type="AlphaFoldDB" id="A0ABD0NIY9"/>
<dbReference type="EMBL" id="JAMKFB020000021">
    <property type="protein sequence ID" value="KAL0161963.1"/>
    <property type="molecule type" value="Genomic_DNA"/>
</dbReference>
<organism evidence="1 2">
    <name type="scientific">Cirrhinus mrigala</name>
    <name type="common">Mrigala</name>
    <dbReference type="NCBI Taxonomy" id="683832"/>
    <lineage>
        <taxon>Eukaryota</taxon>
        <taxon>Metazoa</taxon>
        <taxon>Chordata</taxon>
        <taxon>Craniata</taxon>
        <taxon>Vertebrata</taxon>
        <taxon>Euteleostomi</taxon>
        <taxon>Actinopterygii</taxon>
        <taxon>Neopterygii</taxon>
        <taxon>Teleostei</taxon>
        <taxon>Ostariophysi</taxon>
        <taxon>Cypriniformes</taxon>
        <taxon>Cyprinidae</taxon>
        <taxon>Labeoninae</taxon>
        <taxon>Labeonini</taxon>
        <taxon>Cirrhinus</taxon>
    </lineage>
</organism>
<sequence length="51" mass="5570">MTRFAAFPKATNTGSAGGSFYSEISTTMKTLTWIICSRCPWCGRITCSWAA</sequence>
<feature type="non-terminal residue" evidence="1">
    <location>
        <position position="51"/>
    </location>
</feature>
<accession>A0ABD0NIY9</accession>
<proteinExistence type="predicted"/>
<evidence type="ECO:0000313" key="1">
    <source>
        <dbReference type="EMBL" id="KAL0161963.1"/>
    </source>
</evidence>
<gene>
    <name evidence="1" type="ORF">M9458_041359</name>
</gene>